<dbReference type="Proteomes" id="UP001151760">
    <property type="component" value="Unassembled WGS sequence"/>
</dbReference>
<organism evidence="1 2">
    <name type="scientific">Tanacetum coccineum</name>
    <dbReference type="NCBI Taxonomy" id="301880"/>
    <lineage>
        <taxon>Eukaryota</taxon>
        <taxon>Viridiplantae</taxon>
        <taxon>Streptophyta</taxon>
        <taxon>Embryophyta</taxon>
        <taxon>Tracheophyta</taxon>
        <taxon>Spermatophyta</taxon>
        <taxon>Magnoliopsida</taxon>
        <taxon>eudicotyledons</taxon>
        <taxon>Gunneridae</taxon>
        <taxon>Pentapetalae</taxon>
        <taxon>asterids</taxon>
        <taxon>campanulids</taxon>
        <taxon>Asterales</taxon>
        <taxon>Asteraceae</taxon>
        <taxon>Asteroideae</taxon>
        <taxon>Anthemideae</taxon>
        <taxon>Anthemidinae</taxon>
        <taxon>Tanacetum</taxon>
    </lineage>
</organism>
<proteinExistence type="predicted"/>
<gene>
    <name evidence="1" type="ORF">Tco_1069483</name>
</gene>
<accession>A0ABQ5HIQ6</accession>
<comment type="caution">
    <text evidence="1">The sequence shown here is derived from an EMBL/GenBank/DDBJ whole genome shotgun (WGS) entry which is preliminary data.</text>
</comment>
<name>A0ABQ5HIQ6_9ASTR</name>
<evidence type="ECO:0000313" key="2">
    <source>
        <dbReference type="Proteomes" id="UP001151760"/>
    </source>
</evidence>
<dbReference type="EMBL" id="BQNB010019666">
    <property type="protein sequence ID" value="GJT87766.1"/>
    <property type="molecule type" value="Genomic_DNA"/>
</dbReference>
<sequence>MDLDAREDVIFAVSLHKSVVSFSYFATNKAFQVTEDPPCLKPFLNGKHELLASFDIFPCPKPCVQTRIHPVDLEFLDAVSPHASSTPLQSVFAELVDRIEAHESAEPQIYR</sequence>
<protein>
    <submittedName>
        <fullName evidence="1">Uncharacterized protein</fullName>
    </submittedName>
</protein>
<keyword evidence="2" id="KW-1185">Reference proteome</keyword>
<reference evidence="1" key="1">
    <citation type="journal article" date="2022" name="Int. J. Mol. Sci.">
        <title>Draft Genome of Tanacetum Coccineum: Genomic Comparison of Closely Related Tanacetum-Family Plants.</title>
        <authorList>
            <person name="Yamashiro T."/>
            <person name="Shiraishi A."/>
            <person name="Nakayama K."/>
            <person name="Satake H."/>
        </authorList>
    </citation>
    <scope>NUCLEOTIDE SEQUENCE</scope>
</reference>
<reference evidence="1" key="2">
    <citation type="submission" date="2022-01" db="EMBL/GenBank/DDBJ databases">
        <authorList>
            <person name="Yamashiro T."/>
            <person name="Shiraishi A."/>
            <person name="Satake H."/>
            <person name="Nakayama K."/>
        </authorList>
    </citation>
    <scope>NUCLEOTIDE SEQUENCE</scope>
</reference>
<evidence type="ECO:0000313" key="1">
    <source>
        <dbReference type="EMBL" id="GJT87766.1"/>
    </source>
</evidence>